<dbReference type="Pfam" id="PF10240">
    <property type="entry name" value="DUF2464"/>
    <property type="match status" value="1"/>
</dbReference>
<feature type="domain" description="MABP" evidence="9">
    <location>
        <begin position="16"/>
        <end position="166"/>
    </location>
</feature>
<dbReference type="GO" id="GO:0046755">
    <property type="term" value="P:viral budding"/>
    <property type="evidence" value="ECO:0007669"/>
    <property type="project" value="TreeGrafter"/>
</dbReference>
<dbReference type="PROSITE" id="PS51498">
    <property type="entry name" value="MABP"/>
    <property type="match status" value="1"/>
</dbReference>
<name>A0A7I4XTR1_HAECO</name>
<comment type="similarity">
    <text evidence="2">Belongs to the MVB12 family.</text>
</comment>
<dbReference type="AlphaFoldDB" id="A0A7I4XTR1"/>
<accession>A0A7I4XTR1</accession>
<dbReference type="GO" id="GO:0000813">
    <property type="term" value="C:ESCRT I complex"/>
    <property type="evidence" value="ECO:0007669"/>
    <property type="project" value="InterPro"/>
</dbReference>
<organism evidence="10 11">
    <name type="scientific">Haemonchus contortus</name>
    <name type="common">Barber pole worm</name>
    <dbReference type="NCBI Taxonomy" id="6289"/>
    <lineage>
        <taxon>Eukaryota</taxon>
        <taxon>Metazoa</taxon>
        <taxon>Ecdysozoa</taxon>
        <taxon>Nematoda</taxon>
        <taxon>Chromadorea</taxon>
        <taxon>Rhabditida</taxon>
        <taxon>Rhabditina</taxon>
        <taxon>Rhabditomorpha</taxon>
        <taxon>Strongyloidea</taxon>
        <taxon>Trichostrongylidae</taxon>
        <taxon>Haemonchus</taxon>
    </lineage>
</organism>
<evidence type="ECO:0000256" key="2">
    <source>
        <dbReference type="ARBA" id="ARBA00010432"/>
    </source>
</evidence>
<dbReference type="InterPro" id="IPR023341">
    <property type="entry name" value="MABP"/>
</dbReference>
<dbReference type="WBParaSite" id="HCON_00010330-00001">
    <property type="protein sequence ID" value="HCON_00010330-00001"/>
    <property type="gene ID" value="HCON_00010330"/>
</dbReference>
<dbReference type="InterPro" id="IPR040297">
    <property type="entry name" value="MVB12B"/>
</dbReference>
<keyword evidence="5" id="KW-0653">Protein transport</keyword>
<dbReference type="Gene3D" id="2.100.10.50">
    <property type="match status" value="1"/>
</dbReference>
<evidence type="ECO:0000256" key="4">
    <source>
        <dbReference type="ARBA" id="ARBA00022753"/>
    </source>
</evidence>
<dbReference type="OrthoDB" id="6021306at2759"/>
<keyword evidence="3" id="KW-0813">Transport</keyword>
<dbReference type="FunFam" id="2.100.10.50:FF:000002">
    <property type="entry name" value="Multivesicular body subunit 12B"/>
    <property type="match status" value="1"/>
</dbReference>
<dbReference type="InterPro" id="IPR018798">
    <property type="entry name" value="MVB12A/B"/>
</dbReference>
<dbReference type="GO" id="GO:0019075">
    <property type="term" value="P:virus maturation"/>
    <property type="evidence" value="ECO:0007669"/>
    <property type="project" value="TreeGrafter"/>
</dbReference>
<evidence type="ECO:0000256" key="3">
    <source>
        <dbReference type="ARBA" id="ARBA00022448"/>
    </source>
</evidence>
<sequence length="287" mass="31720">MVERELAKSEDCETTSLPITALCIVSDKNKCPKGFTPITRCHDDGSDADLWRESAFSLWSRPVRYLAISREVPEAAIRGTVSVVTDITVVKDTDPIPHGFIAIDYCADSREKSLRKRFICVKTEPRDSVVDAVGEVIILNKQKKTPRDFTLAGEIDGASLCFRVVVVPTAFGLGRCASDHGLSTKTEKSLPPPPIGLYPQLRPGSIPSRLDQQPDVNALTIKNPGVMKIYGDEGVPFKLNPQLASKLKAPVTDTPYDPKITFDIRRLDSDEFNYLFTLERATLVNSQ</sequence>
<evidence type="ECO:0000259" key="9">
    <source>
        <dbReference type="PROSITE" id="PS51498"/>
    </source>
</evidence>
<feature type="domain" description="UMA" evidence="8">
    <location>
        <begin position="232"/>
        <end position="283"/>
    </location>
</feature>
<dbReference type="PANTHER" id="PTHR31547:SF1">
    <property type="entry name" value="MULTIVESICULAR BODY SUBUNIT 12B"/>
    <property type="match status" value="1"/>
</dbReference>
<comment type="subcellular location">
    <subcellularLocation>
        <location evidence="1">Late endosome membrane</location>
        <topology evidence="1">Peripheral membrane protein</topology>
    </subcellularLocation>
</comment>
<evidence type="ECO:0000256" key="1">
    <source>
        <dbReference type="ARBA" id="ARBA00004633"/>
    </source>
</evidence>
<evidence type="ECO:0000313" key="10">
    <source>
        <dbReference type="Proteomes" id="UP000025227"/>
    </source>
</evidence>
<dbReference type="Proteomes" id="UP000025227">
    <property type="component" value="Unplaced"/>
</dbReference>
<evidence type="ECO:0000256" key="5">
    <source>
        <dbReference type="ARBA" id="ARBA00022927"/>
    </source>
</evidence>
<keyword evidence="4" id="KW-0967">Endosome</keyword>
<dbReference type="GO" id="GO:0042058">
    <property type="term" value="P:regulation of epidermal growth factor receptor signaling pathway"/>
    <property type="evidence" value="ECO:0007669"/>
    <property type="project" value="TreeGrafter"/>
</dbReference>
<protein>
    <submittedName>
        <fullName evidence="11">Multivesicular body subunit 12A</fullName>
    </submittedName>
</protein>
<reference evidence="11" key="1">
    <citation type="submission" date="2020-12" db="UniProtKB">
        <authorList>
            <consortium name="WormBaseParasite"/>
        </authorList>
    </citation>
    <scope>IDENTIFICATION</scope>
    <source>
        <strain evidence="11">MHco3</strain>
    </source>
</reference>
<evidence type="ECO:0000256" key="6">
    <source>
        <dbReference type="ARBA" id="ARBA00023136"/>
    </source>
</evidence>
<keyword evidence="6" id="KW-0472">Membrane</keyword>
<evidence type="ECO:0000256" key="7">
    <source>
        <dbReference type="ARBA" id="ARBA00053101"/>
    </source>
</evidence>
<evidence type="ECO:0000259" key="8">
    <source>
        <dbReference type="PROSITE" id="PS51497"/>
    </source>
</evidence>
<dbReference type="PROSITE" id="PS51497">
    <property type="entry name" value="UMA"/>
    <property type="match status" value="1"/>
</dbReference>
<dbReference type="PANTHER" id="PTHR31547">
    <property type="entry name" value="MULTIVESICULAR BODY SUBUNIT 12B"/>
    <property type="match status" value="1"/>
</dbReference>
<comment type="function">
    <text evidence="7">Component of the ESCRT-I complex, a regulator of vesicular trafficking process. Required for the sorting of endocytic ubiquitinated cargos into multivesicular bodies.</text>
</comment>
<dbReference type="GO" id="GO:0015031">
    <property type="term" value="P:protein transport"/>
    <property type="evidence" value="ECO:0007669"/>
    <property type="project" value="UniProtKB-KW"/>
</dbReference>
<proteinExistence type="inferred from homology"/>
<evidence type="ECO:0000313" key="11">
    <source>
        <dbReference type="WBParaSite" id="HCON_00010330-00001"/>
    </source>
</evidence>
<keyword evidence="10" id="KW-1185">Reference proteome</keyword>
<dbReference type="GO" id="GO:0031902">
    <property type="term" value="C:late endosome membrane"/>
    <property type="evidence" value="ECO:0007669"/>
    <property type="project" value="UniProtKB-SubCell"/>
</dbReference>
<dbReference type="OMA" id="CFCLKRG"/>
<dbReference type="InterPro" id="IPR023340">
    <property type="entry name" value="UMA"/>
</dbReference>